<dbReference type="Gene3D" id="3.90.76.10">
    <property type="entry name" value="Dipeptide-binding Protein, Domain 1"/>
    <property type="match status" value="1"/>
</dbReference>
<organism evidence="7 8">
    <name type="scientific">Thioclava dalianensis</name>
    <dbReference type="NCBI Taxonomy" id="1185766"/>
    <lineage>
        <taxon>Bacteria</taxon>
        <taxon>Pseudomonadati</taxon>
        <taxon>Pseudomonadota</taxon>
        <taxon>Alphaproteobacteria</taxon>
        <taxon>Rhodobacterales</taxon>
        <taxon>Paracoccaceae</taxon>
        <taxon>Thioclava</taxon>
    </lineage>
</organism>
<feature type="chain" id="PRO_5001699672" evidence="5">
    <location>
        <begin position="31"/>
        <end position="539"/>
    </location>
</feature>
<evidence type="ECO:0000256" key="2">
    <source>
        <dbReference type="ARBA" id="ARBA00005695"/>
    </source>
</evidence>
<keyword evidence="3" id="KW-0813">Transport</keyword>
<name>A0A074TCL9_9RHOB</name>
<dbReference type="EMBL" id="JHEH01000014">
    <property type="protein sequence ID" value="KEP69439.1"/>
    <property type="molecule type" value="Genomic_DNA"/>
</dbReference>
<dbReference type="SUPFAM" id="SSF53850">
    <property type="entry name" value="Periplasmic binding protein-like II"/>
    <property type="match status" value="1"/>
</dbReference>
<dbReference type="InterPro" id="IPR039424">
    <property type="entry name" value="SBP_5"/>
</dbReference>
<dbReference type="InterPro" id="IPR000914">
    <property type="entry name" value="SBP_5_dom"/>
</dbReference>
<dbReference type="eggNOG" id="COG0747">
    <property type="taxonomic scope" value="Bacteria"/>
</dbReference>
<dbReference type="PIRSF" id="PIRSF002741">
    <property type="entry name" value="MppA"/>
    <property type="match status" value="1"/>
</dbReference>
<proteinExistence type="inferred from homology"/>
<evidence type="ECO:0000259" key="6">
    <source>
        <dbReference type="Pfam" id="PF00496"/>
    </source>
</evidence>
<dbReference type="PANTHER" id="PTHR30290:SF10">
    <property type="entry name" value="PERIPLASMIC OLIGOPEPTIDE-BINDING PROTEIN-RELATED"/>
    <property type="match status" value="1"/>
</dbReference>
<dbReference type="Proteomes" id="UP000027725">
    <property type="component" value="Unassembled WGS sequence"/>
</dbReference>
<dbReference type="InterPro" id="IPR030678">
    <property type="entry name" value="Peptide/Ni-bd"/>
</dbReference>
<evidence type="ECO:0000313" key="8">
    <source>
        <dbReference type="Proteomes" id="UP000027725"/>
    </source>
</evidence>
<dbReference type="GO" id="GO:0015833">
    <property type="term" value="P:peptide transport"/>
    <property type="evidence" value="ECO:0007669"/>
    <property type="project" value="TreeGrafter"/>
</dbReference>
<dbReference type="Gene3D" id="3.10.105.10">
    <property type="entry name" value="Dipeptide-binding Protein, Domain 3"/>
    <property type="match status" value="1"/>
</dbReference>
<dbReference type="Pfam" id="PF00496">
    <property type="entry name" value="SBP_bac_5"/>
    <property type="match status" value="1"/>
</dbReference>
<keyword evidence="8" id="KW-1185">Reference proteome</keyword>
<dbReference type="GO" id="GO:1904680">
    <property type="term" value="F:peptide transmembrane transporter activity"/>
    <property type="evidence" value="ECO:0007669"/>
    <property type="project" value="TreeGrafter"/>
</dbReference>
<accession>A0A074TCL9</accession>
<evidence type="ECO:0000256" key="5">
    <source>
        <dbReference type="SAM" id="SignalP"/>
    </source>
</evidence>
<evidence type="ECO:0000256" key="4">
    <source>
        <dbReference type="ARBA" id="ARBA00022729"/>
    </source>
</evidence>
<dbReference type="AlphaFoldDB" id="A0A074TCL9"/>
<dbReference type="GO" id="GO:0030288">
    <property type="term" value="C:outer membrane-bounded periplasmic space"/>
    <property type="evidence" value="ECO:0007669"/>
    <property type="project" value="UniProtKB-ARBA"/>
</dbReference>
<dbReference type="FunFam" id="3.90.76.10:FF:000007">
    <property type="entry name" value="Dipeptide ABC transporter periplasmic dipeptide-binding protein"/>
    <property type="match status" value="1"/>
</dbReference>
<dbReference type="STRING" id="1185766.SAMN05216224_1026"/>
<dbReference type="RefSeq" id="WP_038066612.1">
    <property type="nucleotide sequence ID" value="NZ_FOVB01000002.1"/>
</dbReference>
<evidence type="ECO:0000256" key="1">
    <source>
        <dbReference type="ARBA" id="ARBA00004418"/>
    </source>
</evidence>
<comment type="similarity">
    <text evidence="2">Belongs to the bacterial solute-binding protein 5 family.</text>
</comment>
<comment type="subcellular location">
    <subcellularLocation>
        <location evidence="1">Periplasm</location>
    </subcellularLocation>
</comment>
<dbReference type="Gene3D" id="3.40.190.10">
    <property type="entry name" value="Periplasmic binding protein-like II"/>
    <property type="match status" value="1"/>
</dbReference>
<comment type="caution">
    <text evidence="7">The sequence shown here is derived from an EMBL/GenBank/DDBJ whole genome shotgun (WGS) entry which is preliminary data.</text>
</comment>
<reference evidence="7 8" key="1">
    <citation type="submission" date="2014-03" db="EMBL/GenBank/DDBJ databases">
        <title>The draft genome sequence of Thioclava dalianensis DLFJ1-1.</title>
        <authorList>
            <person name="Lai Q."/>
            <person name="Shao Z."/>
        </authorList>
    </citation>
    <scope>NUCLEOTIDE SEQUENCE [LARGE SCALE GENOMIC DNA]</scope>
    <source>
        <strain evidence="7 8">DLFJ1-1</strain>
    </source>
</reference>
<protein>
    <submittedName>
        <fullName evidence="7">ABC transporter substrate-binding protein</fullName>
    </submittedName>
</protein>
<dbReference type="PANTHER" id="PTHR30290">
    <property type="entry name" value="PERIPLASMIC BINDING COMPONENT OF ABC TRANSPORTER"/>
    <property type="match status" value="1"/>
</dbReference>
<keyword evidence="4 5" id="KW-0732">Signal</keyword>
<sequence>MTISSLLTPRRIAVGALCALMLSTAAPTLAKTPKDVLVEVGEHGPNSLDPMAPAANELSQMVAWQIYDRLVTHGLKTLPDGKTVYDATKIKPELATSWNINADGTEMTFHLRKDATFHDGSPVTAEDVKWSFDRAVAAGGFPTVQMAAGSLTDPNMFTAVDKYTFKITLPKANKLTLPDLVVPVPNIVNKKLALEHATKDDPWALDWTRKNDAGGGPFEVTSWKPGNQIVFTRFDDWKSGDMPQMKRVVYREVGSAGTRRALLEKGDVDVSVGLPPKDYAEMAEAGKVKVIGTLMQNEMFYVDLNVTMKPFDNKKVRQALAYALPYDAIMSQALYNRAEPMYGADAAKGYAPKWPVASPYDTDLDKAKALLAEAGLSDGFKTDLYIDMSQTTVQEPMALLIKEQLAKLNIDVTIHKVPGSDWFAKMGSKSMPMDINYFYGWLDYPEYFYFWTYDGKNNAVFNTPNYNNPKLDALTEKARFLDGGPEYDKTISAMNAIVMEDVPRIPVAHLYSDIAMQPNVDGYVYWFHTNLDYRFITKH</sequence>
<feature type="signal peptide" evidence="5">
    <location>
        <begin position="1"/>
        <end position="30"/>
    </location>
</feature>
<dbReference type="OrthoDB" id="9803988at2"/>
<evidence type="ECO:0000256" key="3">
    <source>
        <dbReference type="ARBA" id="ARBA00022448"/>
    </source>
</evidence>
<evidence type="ECO:0000313" key="7">
    <source>
        <dbReference type="EMBL" id="KEP69439.1"/>
    </source>
</evidence>
<feature type="domain" description="Solute-binding protein family 5" evidence="6">
    <location>
        <begin position="89"/>
        <end position="458"/>
    </location>
</feature>
<dbReference type="GO" id="GO:0043190">
    <property type="term" value="C:ATP-binding cassette (ABC) transporter complex"/>
    <property type="evidence" value="ECO:0007669"/>
    <property type="project" value="InterPro"/>
</dbReference>
<dbReference type="CDD" id="cd08512">
    <property type="entry name" value="PBP2_NikA_DppA_OppA_like_7"/>
    <property type="match status" value="1"/>
</dbReference>
<gene>
    <name evidence="7" type="ORF">DL1_04290</name>
</gene>